<feature type="region of interest" description="Disordered" evidence="1">
    <location>
        <begin position="1"/>
        <end position="26"/>
    </location>
</feature>
<feature type="compositionally biased region" description="Low complexity" evidence="1">
    <location>
        <begin position="17"/>
        <end position="26"/>
    </location>
</feature>
<evidence type="ECO:0000313" key="4">
    <source>
        <dbReference type="Proteomes" id="UP001321542"/>
    </source>
</evidence>
<feature type="transmembrane region" description="Helical" evidence="2">
    <location>
        <begin position="237"/>
        <end position="256"/>
    </location>
</feature>
<reference evidence="3 4" key="2">
    <citation type="journal article" date="2023" name="ChemBioChem">
        <title>Acyltransferase Domain Exchange between Two Independent Type I Polyketide Synthases in the Same Producer Strain of Macrolide Antibiotics.</title>
        <authorList>
            <person name="Kudo F."/>
            <person name="Kishikawa K."/>
            <person name="Tsuboi K."/>
            <person name="Kido T."/>
            <person name="Usui T."/>
            <person name="Hashimoto J."/>
            <person name="Shin-Ya K."/>
            <person name="Miyanaga A."/>
            <person name="Eguchi T."/>
        </authorList>
    </citation>
    <scope>NUCLEOTIDE SEQUENCE [LARGE SCALE GENOMIC DNA]</scope>
    <source>
        <strain evidence="3 4">A-8890</strain>
    </source>
</reference>
<keyword evidence="2" id="KW-1133">Transmembrane helix</keyword>
<accession>A0ABM7FN93</accession>
<organism evidence="3 4">
    <name type="scientific">Streptomyces graminofaciens</name>
    <dbReference type="NCBI Taxonomy" id="68212"/>
    <lineage>
        <taxon>Bacteria</taxon>
        <taxon>Bacillati</taxon>
        <taxon>Actinomycetota</taxon>
        <taxon>Actinomycetes</taxon>
        <taxon>Kitasatosporales</taxon>
        <taxon>Streptomycetaceae</taxon>
        <taxon>Streptomyces</taxon>
    </lineage>
</organism>
<gene>
    <name evidence="3" type="ORF">SGFS_090750</name>
</gene>
<proteinExistence type="predicted"/>
<evidence type="ECO:0000256" key="2">
    <source>
        <dbReference type="SAM" id="Phobius"/>
    </source>
</evidence>
<feature type="transmembrane region" description="Helical" evidence="2">
    <location>
        <begin position="378"/>
        <end position="394"/>
    </location>
</feature>
<keyword evidence="2" id="KW-0812">Transmembrane</keyword>
<sequence>MTSPLEPSQVPGPPYSPSSSRPGGSRAGRVLRSIASAVLIVLACVLVPVTVLTVWVHGIALDTDRYVATMKPLASDPAIEKAVHHRIVDAVDVRVDGKRATSEIAAWLQSQGLPPRAAAAVRGLAPQLDAAAHAAVDRVATRFVESDRFEKLWTTANRTAHSTVVHALTGKGRGAVGVSEGTVTLDVGAAVDQVRKQLVDAGVKPAENIPDVEKQMVLFRSDKLDQLQGAAHALDVAGNWLPVLTVLIAAAGVLLARHRRRALAKTALGAALGCLIVSIGLVVARRFYLDRLPPQLLSEAAAAAVFDRLLHFLKVGLRTVIVLGVVVALGAYFVGPGRVPRAVRGGADRSADSVARWADTHGVRTGRAGTWTEANRKWLTLGVVLLLALLFALWNDPTAATVLLLVVVLLAVLAVIALLAADGRRAAPEKQEAPE</sequence>
<name>A0ABM7FN93_9ACTN</name>
<protein>
    <recommendedName>
        <fullName evidence="5">Aromatic ring-opening dioxygenase LigA</fullName>
    </recommendedName>
</protein>
<evidence type="ECO:0008006" key="5">
    <source>
        <dbReference type="Google" id="ProtNLM"/>
    </source>
</evidence>
<keyword evidence="4" id="KW-1185">Reference proteome</keyword>
<dbReference type="EMBL" id="AP018448">
    <property type="protein sequence ID" value="BBC37781.1"/>
    <property type="molecule type" value="Genomic_DNA"/>
</dbReference>
<feature type="transmembrane region" description="Helical" evidence="2">
    <location>
        <begin position="315"/>
        <end position="334"/>
    </location>
</feature>
<feature type="transmembrane region" description="Helical" evidence="2">
    <location>
        <begin position="268"/>
        <end position="288"/>
    </location>
</feature>
<dbReference type="Proteomes" id="UP001321542">
    <property type="component" value="Chromosome"/>
</dbReference>
<evidence type="ECO:0000256" key="1">
    <source>
        <dbReference type="SAM" id="MobiDB-lite"/>
    </source>
</evidence>
<evidence type="ECO:0000313" key="3">
    <source>
        <dbReference type="EMBL" id="BBC37781.1"/>
    </source>
</evidence>
<feature type="transmembrane region" description="Helical" evidence="2">
    <location>
        <begin position="34"/>
        <end position="56"/>
    </location>
</feature>
<feature type="transmembrane region" description="Helical" evidence="2">
    <location>
        <begin position="400"/>
        <end position="421"/>
    </location>
</feature>
<reference evidence="3 4" key="1">
    <citation type="journal article" date="2010" name="ChemBioChem">
        <title>Cloning and characterization of the biosynthetic gene cluster of 16-membered macrolide antibiotic FD-891: involvement of a dual functional cytochrome P450 monooxygenase catalyzing epoxidation and hydroxylation.</title>
        <authorList>
            <person name="Kudo F."/>
            <person name="Motegi A."/>
            <person name="Mizoue K."/>
            <person name="Eguchi T."/>
        </authorList>
    </citation>
    <scope>NUCLEOTIDE SEQUENCE [LARGE SCALE GENOMIC DNA]</scope>
    <source>
        <strain evidence="3 4">A-8890</strain>
    </source>
</reference>
<keyword evidence="2" id="KW-0472">Membrane</keyword>